<dbReference type="PANTHER" id="PTHR42901:SF1">
    <property type="entry name" value="ALCOHOL DEHYDROGENASE"/>
    <property type="match status" value="1"/>
</dbReference>
<proteinExistence type="inferred from homology"/>
<dbReference type="AlphaFoldDB" id="A0A8H5SXD4"/>
<organism evidence="3 4">
    <name type="scientific">Fusarium denticulatum</name>
    <dbReference type="NCBI Taxonomy" id="48507"/>
    <lineage>
        <taxon>Eukaryota</taxon>
        <taxon>Fungi</taxon>
        <taxon>Dikarya</taxon>
        <taxon>Ascomycota</taxon>
        <taxon>Pezizomycotina</taxon>
        <taxon>Sordariomycetes</taxon>
        <taxon>Hypocreomycetidae</taxon>
        <taxon>Hypocreales</taxon>
        <taxon>Nectriaceae</taxon>
        <taxon>Fusarium</taxon>
        <taxon>Fusarium fujikuroi species complex</taxon>
    </lineage>
</organism>
<dbReference type="SUPFAM" id="SSF51735">
    <property type="entry name" value="NAD(P)-binding Rossmann-fold domains"/>
    <property type="match status" value="1"/>
</dbReference>
<evidence type="ECO:0000256" key="2">
    <source>
        <dbReference type="ARBA" id="ARBA00023002"/>
    </source>
</evidence>
<protein>
    <submittedName>
        <fullName evidence="3">Short-chain dehydrogenase reductase sdr</fullName>
    </submittedName>
</protein>
<gene>
    <name evidence="3" type="ORF">FDENT_13952</name>
</gene>
<dbReference type="EMBL" id="JAAOAK010000634">
    <property type="protein sequence ID" value="KAF5659338.1"/>
    <property type="molecule type" value="Genomic_DNA"/>
</dbReference>
<evidence type="ECO:0000256" key="1">
    <source>
        <dbReference type="ARBA" id="ARBA00006484"/>
    </source>
</evidence>
<comment type="caution">
    <text evidence="3">The sequence shown here is derived from an EMBL/GenBank/DDBJ whole genome shotgun (WGS) entry which is preliminary data.</text>
</comment>
<dbReference type="InterPro" id="IPR036291">
    <property type="entry name" value="NAD(P)-bd_dom_sf"/>
</dbReference>
<comment type="similarity">
    <text evidence="1">Belongs to the short-chain dehydrogenases/reductases (SDR) family.</text>
</comment>
<dbReference type="InterPro" id="IPR002347">
    <property type="entry name" value="SDR_fam"/>
</dbReference>
<evidence type="ECO:0000313" key="3">
    <source>
        <dbReference type="EMBL" id="KAF5659338.1"/>
    </source>
</evidence>
<dbReference type="Pfam" id="PF00106">
    <property type="entry name" value="adh_short"/>
    <property type="match status" value="1"/>
</dbReference>
<accession>A0A8H5SXD4</accession>
<dbReference type="PANTHER" id="PTHR42901">
    <property type="entry name" value="ALCOHOL DEHYDROGENASE"/>
    <property type="match status" value="1"/>
</dbReference>
<dbReference type="Gene3D" id="3.40.50.720">
    <property type="entry name" value="NAD(P)-binding Rossmann-like Domain"/>
    <property type="match status" value="1"/>
</dbReference>
<name>A0A8H5SXD4_9HYPO</name>
<dbReference type="GO" id="GO:0016491">
    <property type="term" value="F:oxidoreductase activity"/>
    <property type="evidence" value="ECO:0007669"/>
    <property type="project" value="UniProtKB-KW"/>
</dbReference>
<reference evidence="3 4" key="1">
    <citation type="submission" date="2020-05" db="EMBL/GenBank/DDBJ databases">
        <title>Identification and distribution of gene clusters putatively required for synthesis of sphingolipid metabolism inhibitors in phylogenetically diverse species of the filamentous fungus Fusarium.</title>
        <authorList>
            <person name="Kim H.-S."/>
            <person name="Busman M."/>
            <person name="Brown D.W."/>
            <person name="Divon H."/>
            <person name="Uhlig S."/>
            <person name="Proctor R.H."/>
        </authorList>
    </citation>
    <scope>NUCLEOTIDE SEQUENCE [LARGE SCALE GENOMIC DNA]</scope>
    <source>
        <strain evidence="3 4">NRRL 25311</strain>
    </source>
</reference>
<dbReference type="PRINTS" id="PR00081">
    <property type="entry name" value="GDHRDH"/>
</dbReference>
<evidence type="ECO:0000313" key="4">
    <source>
        <dbReference type="Proteomes" id="UP000562682"/>
    </source>
</evidence>
<dbReference type="Proteomes" id="UP000562682">
    <property type="component" value="Unassembled WGS sequence"/>
</dbReference>
<keyword evidence="4" id="KW-1185">Reference proteome</keyword>
<sequence>MSFTDKPPFVSTLHHEPYPVIDPRKPTNSAAGKTISITCGATSIGFATTRAFRYRRSDNDCASSVSRFLTYAARITDEAEIKKSFSSVRQTERNKDVDVLVTCAAYIKVGTPLARTSLSEVTTTIETNMTGNLIVVQAFLDTPKEEGKAIVDITSSASYIVFTQSGVYGASKAAYSYMMRHVQHENPNMRICNLHPGAV</sequence>
<keyword evidence="2" id="KW-0560">Oxidoreductase</keyword>